<proteinExistence type="predicted"/>
<dbReference type="RefSeq" id="WP_140925808.1">
    <property type="nucleotide sequence ID" value="NZ_QUAU01000001.1"/>
</dbReference>
<dbReference type="Gene3D" id="1.10.260.40">
    <property type="entry name" value="lambda repressor-like DNA-binding domains"/>
    <property type="match status" value="1"/>
</dbReference>
<comment type="caution">
    <text evidence="3">The sequence shown here is derived from an EMBL/GenBank/DDBJ whole genome shotgun (WGS) entry which is preliminary data.</text>
</comment>
<dbReference type="CDD" id="cd00093">
    <property type="entry name" value="HTH_XRE"/>
    <property type="match status" value="1"/>
</dbReference>
<sequence length="282" mass="32971">MQIDKKKVGLRLSSLRKENNLSMDDLAKAISVAGRSTINGWEKGRSLPTNTFIEKLANFFEVPVDFIKYGSLKEFTMNLLKTEIWDSEDLYSELQKNIWTYVTKTQHDEINMIEDLEMGFVTTLSNTPFSEKPTEEEIENMIKESKKRAVNKAINSSIDDLMNMIEEENASYNKNKIIDIANYFFEQKIKYILDTFEGKLGVLSETIDKIINNGGFSFNKYKNYDDFEKSISKDDFRYKLSKKDKINDYYDGKITDMLMEFRGNLSELKFDYEKTKNDNNIQ</sequence>
<reference evidence="3 4" key="1">
    <citation type="submission" date="2018-08" db="EMBL/GenBank/DDBJ databases">
        <title>Comparative genomics of wild bee and flower associated Lactobacillus reveals potential adaptation to the bee host.</title>
        <authorList>
            <person name="Vuong H.Q."/>
            <person name="Mcfrederick Q.S."/>
        </authorList>
    </citation>
    <scope>NUCLEOTIDE SEQUENCE [LARGE SCALE GENOMIC DNA]</scope>
    <source>
        <strain evidence="3 4">HV_13</strain>
    </source>
</reference>
<feature type="domain" description="HTH cro/C1-type" evidence="2">
    <location>
        <begin position="12"/>
        <end position="67"/>
    </location>
</feature>
<keyword evidence="4" id="KW-1185">Reference proteome</keyword>
<evidence type="ECO:0000313" key="4">
    <source>
        <dbReference type="Proteomes" id="UP000777560"/>
    </source>
</evidence>
<dbReference type="PANTHER" id="PTHR46558:SF11">
    <property type="entry name" value="HTH-TYPE TRANSCRIPTIONAL REGULATOR XRE"/>
    <property type="match status" value="1"/>
</dbReference>
<dbReference type="PANTHER" id="PTHR46558">
    <property type="entry name" value="TRACRIPTIONAL REGULATORY PROTEIN-RELATED-RELATED"/>
    <property type="match status" value="1"/>
</dbReference>
<dbReference type="InterPro" id="IPR001387">
    <property type="entry name" value="Cro/C1-type_HTH"/>
</dbReference>
<accession>A0ABY2Z324</accession>
<dbReference type="SUPFAM" id="SSF47413">
    <property type="entry name" value="lambda repressor-like DNA-binding domains"/>
    <property type="match status" value="1"/>
</dbReference>
<dbReference type="Proteomes" id="UP000777560">
    <property type="component" value="Unassembled WGS sequence"/>
</dbReference>
<gene>
    <name evidence="3" type="ORF">DY114_01855</name>
</gene>
<dbReference type="PROSITE" id="PS50943">
    <property type="entry name" value="HTH_CROC1"/>
    <property type="match status" value="1"/>
</dbReference>
<dbReference type="Pfam" id="PF01381">
    <property type="entry name" value="HTH_3"/>
    <property type="match status" value="1"/>
</dbReference>
<dbReference type="InterPro" id="IPR010982">
    <property type="entry name" value="Lambda_DNA-bd_dom_sf"/>
</dbReference>
<evidence type="ECO:0000256" key="1">
    <source>
        <dbReference type="ARBA" id="ARBA00023125"/>
    </source>
</evidence>
<protein>
    <submittedName>
        <fullName evidence="3">XRE family transcriptional regulator</fullName>
    </submittedName>
</protein>
<evidence type="ECO:0000259" key="2">
    <source>
        <dbReference type="PROSITE" id="PS50943"/>
    </source>
</evidence>
<keyword evidence="1" id="KW-0238">DNA-binding</keyword>
<dbReference type="EMBL" id="QUAV01000001">
    <property type="protein sequence ID" value="TPR26464.1"/>
    <property type="molecule type" value="Genomic_DNA"/>
</dbReference>
<name>A0ABY2Z324_9LACO</name>
<evidence type="ECO:0000313" key="3">
    <source>
        <dbReference type="EMBL" id="TPR26464.1"/>
    </source>
</evidence>
<organism evidence="3 4">
    <name type="scientific">Apilactobacillus micheneri</name>
    <dbReference type="NCBI Taxonomy" id="1899430"/>
    <lineage>
        <taxon>Bacteria</taxon>
        <taxon>Bacillati</taxon>
        <taxon>Bacillota</taxon>
        <taxon>Bacilli</taxon>
        <taxon>Lactobacillales</taxon>
        <taxon>Lactobacillaceae</taxon>
        <taxon>Apilactobacillus</taxon>
    </lineage>
</organism>
<dbReference type="SMART" id="SM00530">
    <property type="entry name" value="HTH_XRE"/>
    <property type="match status" value="1"/>
</dbReference>